<reference evidence="1 2" key="1">
    <citation type="submission" date="2011-02" db="EMBL/GenBank/DDBJ databases">
        <authorList>
            <person name="Weinstock G."/>
            <person name="Sodergren E."/>
            <person name="Clifton S."/>
            <person name="Fulton L."/>
            <person name="Fulton B."/>
            <person name="Courtney L."/>
            <person name="Fronick C."/>
            <person name="Harrison M."/>
            <person name="Strong C."/>
            <person name="Farmer C."/>
            <person name="Delahaunty K."/>
            <person name="Markovic C."/>
            <person name="Hall O."/>
            <person name="Minx P."/>
            <person name="Tomlinson C."/>
            <person name="Mitreva M."/>
            <person name="Hou S."/>
            <person name="Chen J."/>
            <person name="Wollam A."/>
            <person name="Pepin K.H."/>
            <person name="Johnson M."/>
            <person name="Bhonagiri V."/>
            <person name="Zhang X."/>
            <person name="Suruliraj S."/>
            <person name="Warren W."/>
            <person name="Chinwalla A."/>
            <person name="Mardis E.R."/>
            <person name="Wilson R.K."/>
        </authorList>
    </citation>
    <scope>NUCLEOTIDE SEQUENCE [LARGE SCALE GENOMIC DNA]</scope>
    <source>
        <strain evidence="1 2">YIT 12057</strain>
    </source>
</reference>
<organism evidence="1 2">
    <name type="scientific">Bacteroides fluxus YIT 12057</name>
    <dbReference type="NCBI Taxonomy" id="763034"/>
    <lineage>
        <taxon>Bacteria</taxon>
        <taxon>Pseudomonadati</taxon>
        <taxon>Bacteroidota</taxon>
        <taxon>Bacteroidia</taxon>
        <taxon>Bacteroidales</taxon>
        <taxon>Bacteroidaceae</taxon>
        <taxon>Bacteroides</taxon>
    </lineage>
</organism>
<evidence type="ECO:0000313" key="2">
    <source>
        <dbReference type="Proteomes" id="UP000003416"/>
    </source>
</evidence>
<gene>
    <name evidence="1" type="ORF">HMPREF9446_01590</name>
</gene>
<keyword evidence="2" id="KW-1185">Reference proteome</keyword>
<name>F3PS57_9BACE</name>
<dbReference type="Proteomes" id="UP000003416">
    <property type="component" value="Unassembled WGS sequence"/>
</dbReference>
<evidence type="ECO:0000313" key="1">
    <source>
        <dbReference type="EMBL" id="EGF57511.1"/>
    </source>
</evidence>
<proteinExistence type="predicted"/>
<dbReference type="AlphaFoldDB" id="F3PS57"/>
<dbReference type="STRING" id="763034.HMPREF9446_01590"/>
<dbReference type="EMBL" id="AFBN01000028">
    <property type="protein sequence ID" value="EGF57511.1"/>
    <property type="molecule type" value="Genomic_DNA"/>
</dbReference>
<accession>F3PS57</accession>
<sequence>MFYNIKNIRIISIIGVNSPVFAIQILQNGYRNSTFSLFEIRIQI</sequence>
<dbReference type="HOGENOM" id="CLU_3212387_0_0_10"/>
<comment type="caution">
    <text evidence="1">The sequence shown here is derived from an EMBL/GenBank/DDBJ whole genome shotgun (WGS) entry which is preliminary data.</text>
</comment>
<protein>
    <submittedName>
        <fullName evidence="1">Uncharacterized protein</fullName>
    </submittedName>
</protein>